<reference evidence="1" key="1">
    <citation type="journal article" date="2019" name="PLoS Negl. Trop. Dis.">
        <title>Revisiting the worldwide diversity of Leptospira species in the environment.</title>
        <authorList>
            <person name="Vincent A.T."/>
            <person name="Schiettekatte O."/>
            <person name="Bourhy P."/>
            <person name="Veyrier F.J."/>
            <person name="Picardeau M."/>
        </authorList>
    </citation>
    <scope>NUCLEOTIDE SEQUENCE [LARGE SCALE GENOMIC DNA]</scope>
    <source>
        <strain evidence="1">201702476</strain>
    </source>
</reference>
<proteinExistence type="predicted"/>
<sequence length="151" mass="17338">MNSKSPFPFDPFQDSLLGEKICFVWTSLHHSQKDLMDSLLSNTNQTAFYFTPNATKQTLMVSYPSKIREFLSKGEYQKIEEILLALAKGSLTENKLSALDITLELLEWLLTGFDVDEQIVIFFNSLFAQPQIIDLSFVEMVRAEYVKELRG</sequence>
<dbReference type="EMBL" id="RQGD01000014">
    <property type="protein sequence ID" value="TGL61812.1"/>
    <property type="molecule type" value="Genomic_DNA"/>
</dbReference>
<name>A0A4R9K830_9LEPT</name>
<accession>A0A4R9K830</accession>
<evidence type="ECO:0000313" key="1">
    <source>
        <dbReference type="EMBL" id="TGL61812.1"/>
    </source>
</evidence>
<keyword evidence="2" id="KW-1185">Reference proteome</keyword>
<dbReference type="RefSeq" id="WP_135622306.1">
    <property type="nucleotide sequence ID" value="NZ_RQGD01000014.1"/>
</dbReference>
<dbReference type="OrthoDB" id="345323at2"/>
<protein>
    <submittedName>
        <fullName evidence="1">VanZ family protein</fullName>
    </submittedName>
</protein>
<evidence type="ECO:0000313" key="2">
    <source>
        <dbReference type="Proteomes" id="UP000297693"/>
    </source>
</evidence>
<dbReference type="AlphaFoldDB" id="A0A4R9K830"/>
<dbReference type="Proteomes" id="UP000297693">
    <property type="component" value="Unassembled WGS sequence"/>
</dbReference>
<gene>
    <name evidence="1" type="ORF">EHQ58_04140</name>
</gene>
<organism evidence="1 2">
    <name type="scientific">Leptospira ognonensis</name>
    <dbReference type="NCBI Taxonomy" id="2484945"/>
    <lineage>
        <taxon>Bacteria</taxon>
        <taxon>Pseudomonadati</taxon>
        <taxon>Spirochaetota</taxon>
        <taxon>Spirochaetia</taxon>
        <taxon>Leptospirales</taxon>
        <taxon>Leptospiraceae</taxon>
        <taxon>Leptospira</taxon>
    </lineage>
</organism>
<comment type="caution">
    <text evidence="1">The sequence shown here is derived from an EMBL/GenBank/DDBJ whole genome shotgun (WGS) entry which is preliminary data.</text>
</comment>